<comment type="caution">
    <text evidence="1">The sequence shown here is derived from an EMBL/GenBank/DDBJ whole genome shotgun (WGS) entry which is preliminary data.</text>
</comment>
<reference evidence="1 2" key="1">
    <citation type="submission" date="2020-01" db="EMBL/GenBank/DDBJ databases">
        <title>Draft genome sequence of Cand. Neptunochlamydia vexilliferae K9.</title>
        <authorList>
            <person name="Schulz F."/>
            <person name="Koestlbacher S."/>
            <person name="Wascher F."/>
            <person name="Pizzetti I."/>
            <person name="Horn M."/>
        </authorList>
    </citation>
    <scope>NUCLEOTIDE SEQUENCE [LARGE SCALE GENOMIC DNA]</scope>
    <source>
        <strain evidence="1 2">K9</strain>
    </source>
</reference>
<accession>A0ABS0B0D8</accession>
<dbReference type="RefSeq" id="WP_194847972.1">
    <property type="nucleotide sequence ID" value="NZ_JAAEJV010000033.1"/>
</dbReference>
<evidence type="ECO:0000313" key="2">
    <source>
        <dbReference type="Proteomes" id="UP001194714"/>
    </source>
</evidence>
<name>A0ABS0B0D8_9BACT</name>
<keyword evidence="2" id="KW-1185">Reference proteome</keyword>
<organism evidence="1 2">
    <name type="scientific">Candidatus Neptunichlamydia vexilliferae</name>
    <dbReference type="NCBI Taxonomy" id="1651774"/>
    <lineage>
        <taxon>Bacteria</taxon>
        <taxon>Pseudomonadati</taxon>
        <taxon>Chlamydiota</taxon>
        <taxon>Chlamydiia</taxon>
        <taxon>Parachlamydiales</taxon>
        <taxon>Simkaniaceae</taxon>
        <taxon>Candidatus Neptunichlamydia</taxon>
    </lineage>
</organism>
<dbReference type="Proteomes" id="UP001194714">
    <property type="component" value="Unassembled WGS sequence"/>
</dbReference>
<proteinExistence type="predicted"/>
<sequence length="136" mass="15224">MKNSIKPIFTVKEASQDEKLLGFEAKLKAHPAWRGNNSLSENIRELSESDPLSFVFSPGSDRYHYVLSYVAPDLQIKHKNMRIVLCKSEAKLLNGGASGPFDSVDHLFFVCLKAFAIYFGGIQAEELENVFNQNVA</sequence>
<evidence type="ECO:0000313" key="1">
    <source>
        <dbReference type="EMBL" id="MBF5059664.1"/>
    </source>
</evidence>
<protein>
    <submittedName>
        <fullName evidence="1">Uncharacterized protein</fullName>
    </submittedName>
</protein>
<dbReference type="EMBL" id="JAAEJV010000033">
    <property type="protein sequence ID" value="MBF5059664.1"/>
    <property type="molecule type" value="Genomic_DNA"/>
</dbReference>
<gene>
    <name evidence="1" type="ORF">NEPTK9_001180</name>
</gene>